<name>A0ABX1T8F7_9PROT</name>
<dbReference type="Proteomes" id="UP000886469">
    <property type="component" value="Unassembled WGS sequence"/>
</dbReference>
<keyword evidence="2" id="KW-1185">Reference proteome</keyword>
<reference evidence="1" key="1">
    <citation type="submission" date="2019-03" db="EMBL/GenBank/DDBJ databases">
        <title>Metabolic reconstructions from genomes of highly enriched 'Candidatus Accumulibacter' and 'Candidatus Competibacter' bioreactor populations.</title>
        <authorList>
            <person name="Annavajhala M.K."/>
            <person name="Welles L."/>
            <person name="Abbas B."/>
            <person name="Sorokin D."/>
            <person name="Park H."/>
            <person name="Van Loosdrecht M."/>
            <person name="Chandran K."/>
        </authorList>
    </citation>
    <scope>NUCLEOTIDE SEQUENCE</scope>
    <source>
        <strain evidence="1">SBR_L</strain>
    </source>
</reference>
<protein>
    <submittedName>
        <fullName evidence="1">Uncharacterized protein</fullName>
    </submittedName>
</protein>
<dbReference type="RefSeq" id="WP_169069466.1">
    <property type="nucleotide sequence ID" value="NZ_SPMX01000009.1"/>
</dbReference>
<evidence type="ECO:0000313" key="1">
    <source>
        <dbReference type="EMBL" id="NMQ04527.1"/>
    </source>
</evidence>
<comment type="caution">
    <text evidence="1">The sequence shown here is derived from an EMBL/GenBank/DDBJ whole genome shotgun (WGS) entry which is preliminary data.</text>
</comment>
<proteinExistence type="predicted"/>
<dbReference type="EMBL" id="SPMX01000009">
    <property type="protein sequence ID" value="NMQ04527.1"/>
    <property type="molecule type" value="Genomic_DNA"/>
</dbReference>
<dbReference type="InterPro" id="IPR027396">
    <property type="entry name" value="DsrEFH-like"/>
</dbReference>
<accession>A0ABX1T8F7</accession>
<dbReference type="SUPFAM" id="SSF75169">
    <property type="entry name" value="DsrEFH-like"/>
    <property type="match status" value="1"/>
</dbReference>
<gene>
    <name evidence="1" type="ORF">E4Q08_04270</name>
</gene>
<evidence type="ECO:0000313" key="2">
    <source>
        <dbReference type="Proteomes" id="UP000886469"/>
    </source>
</evidence>
<dbReference type="PANTHER" id="PTHR37691:SF1">
    <property type="entry name" value="BLR3518 PROTEIN"/>
    <property type="match status" value="1"/>
</dbReference>
<sequence>MIKRQPSWLRNIFENHIRGVGGPDKVDIVLVAHGPALKAFEKKEAQSGLLDRVAELRNKGVNFDACGNTLRNNRTTLQ</sequence>
<dbReference type="PANTHER" id="PTHR37691">
    <property type="entry name" value="BLR3518 PROTEIN"/>
    <property type="match status" value="1"/>
</dbReference>
<organism evidence="1 2">
    <name type="scientific">Candidatus Accumulibacter contiguus</name>
    <dbReference type="NCBI Taxonomy" id="2954381"/>
    <lineage>
        <taxon>Bacteria</taxon>
        <taxon>Pseudomonadati</taxon>
        <taxon>Pseudomonadota</taxon>
        <taxon>Betaproteobacteria</taxon>
        <taxon>Candidatus Accumulibacter</taxon>
    </lineage>
</organism>
<dbReference type="Gene3D" id="3.40.1260.10">
    <property type="entry name" value="DsrEFH-like"/>
    <property type="match status" value="1"/>
</dbReference>